<feature type="transmembrane region" description="Helical" evidence="4">
    <location>
        <begin position="142"/>
        <end position="162"/>
    </location>
</feature>
<feature type="domain" description="HTH luxR-type" evidence="5">
    <location>
        <begin position="442"/>
        <end position="507"/>
    </location>
</feature>
<comment type="caution">
    <text evidence="6">The sequence shown here is derived from an EMBL/GenBank/DDBJ whole genome shotgun (WGS) entry which is preliminary data.</text>
</comment>
<feature type="transmembrane region" description="Helical" evidence="4">
    <location>
        <begin position="294"/>
        <end position="315"/>
    </location>
</feature>
<dbReference type="InterPro" id="IPR016032">
    <property type="entry name" value="Sig_transdc_resp-reg_C-effctor"/>
</dbReference>
<dbReference type="PANTHER" id="PTHR44688:SF16">
    <property type="entry name" value="DNA-BINDING TRANSCRIPTIONAL ACTIVATOR DEVR_DOSR"/>
    <property type="match status" value="1"/>
</dbReference>
<dbReference type="CDD" id="cd06170">
    <property type="entry name" value="LuxR_C_like"/>
    <property type="match status" value="1"/>
</dbReference>
<keyword evidence="4" id="KW-0472">Membrane</keyword>
<dbReference type="RefSeq" id="WP_326454541.1">
    <property type="nucleotide sequence ID" value="NZ_JAYMFH010000005.1"/>
</dbReference>
<organism evidence="6 7">
    <name type="scientific">Adlercreutzia shanghongiae</name>
    <dbReference type="NCBI Taxonomy" id="3111773"/>
    <lineage>
        <taxon>Bacteria</taxon>
        <taxon>Bacillati</taxon>
        <taxon>Actinomycetota</taxon>
        <taxon>Coriobacteriia</taxon>
        <taxon>Eggerthellales</taxon>
        <taxon>Eggerthellaceae</taxon>
        <taxon>Adlercreutzia</taxon>
    </lineage>
</organism>
<keyword evidence="4" id="KW-0812">Transmembrane</keyword>
<reference evidence="6 7" key="1">
    <citation type="submission" date="2024-01" db="EMBL/GenBank/DDBJ databases">
        <title>novel species in genus Adlercreutzia.</title>
        <authorList>
            <person name="Liu X."/>
        </authorList>
    </citation>
    <scope>NUCLEOTIDE SEQUENCE [LARGE SCALE GENOMIC DNA]</scope>
    <source>
        <strain evidence="6 7">R22</strain>
    </source>
</reference>
<feature type="transmembrane region" description="Helical" evidence="4">
    <location>
        <begin position="108"/>
        <end position="130"/>
    </location>
</feature>
<evidence type="ECO:0000313" key="7">
    <source>
        <dbReference type="Proteomes" id="UP001343724"/>
    </source>
</evidence>
<dbReference type="PANTHER" id="PTHR44688">
    <property type="entry name" value="DNA-BINDING TRANSCRIPTIONAL ACTIVATOR DEVR_DOSR"/>
    <property type="match status" value="1"/>
</dbReference>
<feature type="transmembrane region" description="Helical" evidence="4">
    <location>
        <begin position="168"/>
        <end position="186"/>
    </location>
</feature>
<keyword evidence="7" id="KW-1185">Reference proteome</keyword>
<proteinExistence type="predicted"/>
<keyword evidence="3" id="KW-0804">Transcription</keyword>
<dbReference type="InterPro" id="IPR036388">
    <property type="entry name" value="WH-like_DNA-bd_sf"/>
</dbReference>
<feature type="transmembrane region" description="Helical" evidence="4">
    <location>
        <begin position="241"/>
        <end position="260"/>
    </location>
</feature>
<feature type="transmembrane region" description="Helical" evidence="4">
    <location>
        <begin position="269"/>
        <end position="288"/>
    </location>
</feature>
<evidence type="ECO:0000256" key="3">
    <source>
        <dbReference type="ARBA" id="ARBA00023163"/>
    </source>
</evidence>
<feature type="transmembrane region" description="Helical" evidence="4">
    <location>
        <begin position="51"/>
        <end position="72"/>
    </location>
</feature>
<dbReference type="Pfam" id="PF00196">
    <property type="entry name" value="GerE"/>
    <property type="match status" value="1"/>
</dbReference>
<dbReference type="SUPFAM" id="SSF46894">
    <property type="entry name" value="C-terminal effector domain of the bipartite response regulators"/>
    <property type="match status" value="1"/>
</dbReference>
<evidence type="ECO:0000256" key="2">
    <source>
        <dbReference type="ARBA" id="ARBA00023125"/>
    </source>
</evidence>
<evidence type="ECO:0000256" key="1">
    <source>
        <dbReference type="ARBA" id="ARBA00023015"/>
    </source>
</evidence>
<accession>A0ABU6IXY1</accession>
<gene>
    <name evidence="6" type="ORF">VJ920_05250</name>
</gene>
<dbReference type="Proteomes" id="UP001343724">
    <property type="component" value="Unassembled WGS sequence"/>
</dbReference>
<dbReference type="EMBL" id="JAYMFH010000005">
    <property type="protein sequence ID" value="MEC4294707.1"/>
    <property type="molecule type" value="Genomic_DNA"/>
</dbReference>
<keyword evidence="1" id="KW-0805">Transcription regulation</keyword>
<evidence type="ECO:0000313" key="6">
    <source>
        <dbReference type="EMBL" id="MEC4294707.1"/>
    </source>
</evidence>
<feature type="transmembrane region" description="Helical" evidence="4">
    <location>
        <begin position="207"/>
        <end position="229"/>
    </location>
</feature>
<dbReference type="SMART" id="SM00421">
    <property type="entry name" value="HTH_LUXR"/>
    <property type="match status" value="1"/>
</dbReference>
<keyword evidence="4" id="KW-1133">Transmembrane helix</keyword>
<dbReference type="PRINTS" id="PR00038">
    <property type="entry name" value="HTHLUXR"/>
</dbReference>
<keyword evidence="2" id="KW-0238">DNA-binding</keyword>
<dbReference type="PROSITE" id="PS50043">
    <property type="entry name" value="HTH_LUXR_2"/>
    <property type="match status" value="1"/>
</dbReference>
<feature type="transmembrane region" description="Helical" evidence="4">
    <location>
        <begin position="357"/>
        <end position="377"/>
    </location>
</feature>
<feature type="transmembrane region" description="Helical" evidence="4">
    <location>
        <begin position="21"/>
        <end position="45"/>
    </location>
</feature>
<evidence type="ECO:0000259" key="5">
    <source>
        <dbReference type="PROSITE" id="PS50043"/>
    </source>
</evidence>
<sequence length="508" mass="54336">MEGTPKHDRVAGLLRRAWGSPLLLSLLGLAATRVWLQCNMFGSYAQSDDGIVSVVSSFFYGGAMIAAALLAWRRPPSARAERAMGLWSFFVMTLATLVIIVGKENGSHATVMMAAVLAGIGGAIGGGMWTVVYRRLPLNQSVFYGFASLGLGSVGGLILSFLPNLASYVASAFMPALAFLGFQQAFKIPREKPAPVPVYDNEPRASVLRFLAGVAAFSFALGIARGFPVGEAVPFDAGMRIVHQLGVVALSTFIVWWAIVARRRMSFKFLWCLEVAVMALGILLLSLFPGSLTGAGVAIVNVADTLMLGVLWVTLQDVARHSSTHPYVIYGAAWAARVLFRNAGRILIALVGSSVTAVTSLAAVLVCAVVVSMVLLLSSDALKARPLFGARGFYEGGSAPREELPAEVSLAVEDVRGATARAVTVGAFADGGGQTPTPDDISLQERFGLSDREMEVLAPLSQGRSKAYIADMLFISENTVRAHVKRIYAKLDVHNKQELLDCLDRHRF</sequence>
<name>A0ABU6IXY1_9ACTN</name>
<evidence type="ECO:0000256" key="4">
    <source>
        <dbReference type="SAM" id="Phobius"/>
    </source>
</evidence>
<protein>
    <submittedName>
        <fullName evidence="6">LuxR C-terminal-related transcriptional regulator</fullName>
    </submittedName>
</protein>
<dbReference type="InterPro" id="IPR000792">
    <property type="entry name" value="Tscrpt_reg_LuxR_C"/>
</dbReference>
<feature type="transmembrane region" description="Helical" evidence="4">
    <location>
        <begin position="84"/>
        <end position="102"/>
    </location>
</feature>
<dbReference type="Gene3D" id="1.10.10.10">
    <property type="entry name" value="Winged helix-like DNA-binding domain superfamily/Winged helix DNA-binding domain"/>
    <property type="match status" value="1"/>
</dbReference>